<evidence type="ECO:0000313" key="5">
    <source>
        <dbReference type="Proteomes" id="UP000028045"/>
    </source>
</evidence>
<feature type="domain" description="Cellobiose dehydrogenase-like cytochrome" evidence="3">
    <location>
        <begin position="50"/>
        <end position="233"/>
    </location>
</feature>
<keyword evidence="2" id="KW-0732">Signal</keyword>
<feature type="chain" id="PRO_5001771679" description="Cellobiose dehydrogenase-like cytochrome domain-containing protein" evidence="2">
    <location>
        <begin position="37"/>
        <end position="279"/>
    </location>
</feature>
<dbReference type="InterPro" id="IPR015920">
    <property type="entry name" value="Cellobiose_DH-like_cyt"/>
</dbReference>
<feature type="signal peptide" evidence="2">
    <location>
        <begin position="1"/>
        <end position="36"/>
    </location>
</feature>
<feature type="compositionally biased region" description="Acidic residues" evidence="1">
    <location>
        <begin position="261"/>
        <end position="279"/>
    </location>
</feature>
<dbReference type="Pfam" id="PF16010">
    <property type="entry name" value="CDH-cyt"/>
    <property type="match status" value="1"/>
</dbReference>
<evidence type="ECO:0000256" key="2">
    <source>
        <dbReference type="SAM" id="SignalP"/>
    </source>
</evidence>
<organism evidence="4 5">
    <name type="scientific">Stachybotrys chartarum (strain CBS 109288 / IBT 7711)</name>
    <name type="common">Toxic black mold</name>
    <name type="synonym">Stilbospora chartarum</name>
    <dbReference type="NCBI Taxonomy" id="1280523"/>
    <lineage>
        <taxon>Eukaryota</taxon>
        <taxon>Fungi</taxon>
        <taxon>Dikarya</taxon>
        <taxon>Ascomycota</taxon>
        <taxon>Pezizomycotina</taxon>
        <taxon>Sordariomycetes</taxon>
        <taxon>Hypocreomycetidae</taxon>
        <taxon>Hypocreales</taxon>
        <taxon>Stachybotryaceae</taxon>
        <taxon>Stachybotrys</taxon>
    </lineage>
</organism>
<dbReference type="EMBL" id="KL648097">
    <property type="protein sequence ID" value="KEY72115.1"/>
    <property type="molecule type" value="Genomic_DNA"/>
</dbReference>
<reference evidence="4 5" key="1">
    <citation type="journal article" date="2014" name="BMC Genomics">
        <title>Comparative genome sequencing reveals chemotype-specific gene clusters in the toxigenic black mold Stachybotrys.</title>
        <authorList>
            <person name="Semeiks J."/>
            <person name="Borek D."/>
            <person name="Otwinowski Z."/>
            <person name="Grishin N.V."/>
        </authorList>
    </citation>
    <scope>NUCLEOTIDE SEQUENCE [LARGE SCALE GENOMIC DNA]</scope>
    <source>
        <strain evidence="5">CBS 109288 / IBT 7711</strain>
    </source>
</reference>
<dbReference type="OrthoDB" id="413885at2759"/>
<evidence type="ECO:0000259" key="3">
    <source>
        <dbReference type="Pfam" id="PF16010"/>
    </source>
</evidence>
<proteinExistence type="predicted"/>
<dbReference type="AlphaFoldDB" id="A0A084B3I6"/>
<dbReference type="Proteomes" id="UP000028045">
    <property type="component" value="Unassembled WGS sequence"/>
</dbReference>
<sequence>MLIAQYICRRRASNQRHINPCRFITTSLLLPAFVLADDPTSSIGQFSEPFLDQVTGLQMQRFFGARTKFALAFALPESQRPSGPAASFIGQMTFPLVNGEGWGALGLTGEMEGNFILAVWPDGNGGVMASFRQATDEDNPPEVAGAFHVRPIPDGVQVNETFLTYTFLCENCLDSTLGFGQEAPTDDAVMGWALSERPPLGDPADPGAQLGFHERGFGPFTARIGQAKAAGFEAVAARAAAPQAASARAVAALPGAFAEGSGDEDDGGVESGDESGGED</sequence>
<dbReference type="PANTHER" id="PTHR47190:SF1">
    <property type="entry name" value="GLUCOSE-METHANOL-CHOLINE OXIDOREDUCTASE N-TERMINAL DOMAIN-CONTAINING PROTEIN"/>
    <property type="match status" value="1"/>
</dbReference>
<dbReference type="CDD" id="cd09630">
    <property type="entry name" value="CDH_like_cytochrome"/>
    <property type="match status" value="1"/>
</dbReference>
<evidence type="ECO:0000313" key="4">
    <source>
        <dbReference type="EMBL" id="KEY72115.1"/>
    </source>
</evidence>
<gene>
    <name evidence="4" type="ORF">S7711_00129</name>
</gene>
<name>A0A084B3I6_STACB</name>
<dbReference type="InterPro" id="IPR053208">
    <property type="entry name" value="GMC_Oxidoreductase_CD"/>
</dbReference>
<keyword evidence="5" id="KW-1185">Reference proteome</keyword>
<protein>
    <recommendedName>
        <fullName evidence="3">Cellobiose dehydrogenase-like cytochrome domain-containing protein</fullName>
    </recommendedName>
</protein>
<evidence type="ECO:0000256" key="1">
    <source>
        <dbReference type="SAM" id="MobiDB-lite"/>
    </source>
</evidence>
<dbReference type="HOGENOM" id="CLU_081649_0_0_1"/>
<feature type="region of interest" description="Disordered" evidence="1">
    <location>
        <begin position="256"/>
        <end position="279"/>
    </location>
</feature>
<accession>A0A084B3I6</accession>
<dbReference type="PANTHER" id="PTHR47190">
    <property type="entry name" value="DEHYDROGENASE, PUTATIVE-RELATED"/>
    <property type="match status" value="1"/>
</dbReference>
<dbReference type="SUPFAM" id="SSF49344">
    <property type="entry name" value="CBD9-like"/>
    <property type="match status" value="1"/>
</dbReference>
<dbReference type="Gene3D" id="2.60.40.1210">
    <property type="entry name" value="Cellobiose dehydrogenase, cytochrome domain"/>
    <property type="match status" value="1"/>
</dbReference>